<proteinExistence type="predicted"/>
<accession>A0AAN8B6W6</accession>
<reference evidence="1 2" key="1">
    <citation type="journal article" date="2023" name="Mol. Biol. Evol.">
        <title>Genomics of Secondarily Temperate Adaptation in the Only Non-Antarctic Icefish.</title>
        <authorList>
            <person name="Rivera-Colon A.G."/>
            <person name="Rayamajhi N."/>
            <person name="Minhas B.F."/>
            <person name="Madrigal G."/>
            <person name="Bilyk K.T."/>
            <person name="Yoon V."/>
            <person name="Hune M."/>
            <person name="Gregory S."/>
            <person name="Cheng C.H.C."/>
            <person name="Catchen J.M."/>
        </authorList>
    </citation>
    <scope>NUCLEOTIDE SEQUENCE [LARGE SCALE GENOMIC DNA]</scope>
    <source>
        <strain evidence="1">JC2023a</strain>
    </source>
</reference>
<organism evidence="1 2">
    <name type="scientific">Champsocephalus esox</name>
    <name type="common">pike icefish</name>
    <dbReference type="NCBI Taxonomy" id="159716"/>
    <lineage>
        <taxon>Eukaryota</taxon>
        <taxon>Metazoa</taxon>
        <taxon>Chordata</taxon>
        <taxon>Craniata</taxon>
        <taxon>Vertebrata</taxon>
        <taxon>Euteleostomi</taxon>
        <taxon>Actinopterygii</taxon>
        <taxon>Neopterygii</taxon>
        <taxon>Teleostei</taxon>
        <taxon>Neoteleostei</taxon>
        <taxon>Acanthomorphata</taxon>
        <taxon>Eupercaria</taxon>
        <taxon>Perciformes</taxon>
        <taxon>Notothenioidei</taxon>
        <taxon>Channichthyidae</taxon>
        <taxon>Champsocephalus</taxon>
    </lineage>
</organism>
<dbReference type="AlphaFoldDB" id="A0AAN8B6W6"/>
<sequence>MILGLQTWSLKKELQRQVRRNPNLTFSELLQEAMELEREGWADEGDGLCHKVFTVLPADDLAQWKDQTRAERHNMVTELKQALKDEIVNTMQSSTGLGAPRPAHVGINRVSQFAYSMDRLGISVEIALSDREVSHL</sequence>
<gene>
    <name evidence="1" type="ORF">CesoFtcFv8_024633</name>
</gene>
<comment type="caution">
    <text evidence="1">The sequence shown here is derived from an EMBL/GenBank/DDBJ whole genome shotgun (WGS) entry which is preliminary data.</text>
</comment>
<dbReference type="EMBL" id="JAULUE010002065">
    <property type="protein sequence ID" value="KAK5879317.1"/>
    <property type="molecule type" value="Genomic_DNA"/>
</dbReference>
<dbReference type="Proteomes" id="UP001335648">
    <property type="component" value="Unassembled WGS sequence"/>
</dbReference>
<protein>
    <submittedName>
        <fullName evidence="1">Uncharacterized protein</fullName>
    </submittedName>
</protein>
<evidence type="ECO:0000313" key="2">
    <source>
        <dbReference type="Proteomes" id="UP001335648"/>
    </source>
</evidence>
<keyword evidence="2" id="KW-1185">Reference proteome</keyword>
<name>A0AAN8B6W6_9TELE</name>
<evidence type="ECO:0000313" key="1">
    <source>
        <dbReference type="EMBL" id="KAK5879317.1"/>
    </source>
</evidence>